<reference evidence="2" key="1">
    <citation type="submission" date="2014-04" db="EMBL/GenBank/DDBJ databases">
        <title>Evolutionary Origins and Diversification of the Mycorrhizal Mutualists.</title>
        <authorList>
            <consortium name="DOE Joint Genome Institute"/>
            <consortium name="Mycorrhizal Genomics Consortium"/>
            <person name="Kohler A."/>
            <person name="Kuo A."/>
            <person name="Nagy L.G."/>
            <person name="Floudas D."/>
            <person name="Copeland A."/>
            <person name="Barry K.W."/>
            <person name="Cichocki N."/>
            <person name="Veneault-Fourrey C."/>
            <person name="LaButti K."/>
            <person name="Lindquist E.A."/>
            <person name="Lipzen A."/>
            <person name="Lundell T."/>
            <person name="Morin E."/>
            <person name="Murat C."/>
            <person name="Riley R."/>
            <person name="Ohm R."/>
            <person name="Sun H."/>
            <person name="Tunlid A."/>
            <person name="Henrissat B."/>
            <person name="Grigoriev I.V."/>
            <person name="Hibbett D.S."/>
            <person name="Martin F."/>
        </authorList>
    </citation>
    <scope>NUCLEOTIDE SEQUENCE [LARGE SCALE GENOMIC DNA]</scope>
    <source>
        <strain evidence="2">FD-334 SS-4</strain>
    </source>
</reference>
<evidence type="ECO:0000313" key="1">
    <source>
        <dbReference type="EMBL" id="KJA23513.1"/>
    </source>
</evidence>
<keyword evidence="2" id="KW-1185">Reference proteome</keyword>
<dbReference type="EMBL" id="KN817542">
    <property type="protein sequence ID" value="KJA23513.1"/>
    <property type="molecule type" value="Genomic_DNA"/>
</dbReference>
<gene>
    <name evidence="1" type="ORF">HYPSUDRAFT_66202</name>
</gene>
<dbReference type="Proteomes" id="UP000054270">
    <property type="component" value="Unassembled WGS sequence"/>
</dbReference>
<protein>
    <recommendedName>
        <fullName evidence="3">BTB domain-containing protein</fullName>
    </recommendedName>
</protein>
<dbReference type="AlphaFoldDB" id="A0A0D2MIM0"/>
<evidence type="ECO:0000313" key="2">
    <source>
        <dbReference type="Proteomes" id="UP000054270"/>
    </source>
</evidence>
<organism evidence="1 2">
    <name type="scientific">Hypholoma sublateritium (strain FD-334 SS-4)</name>
    <dbReference type="NCBI Taxonomy" id="945553"/>
    <lineage>
        <taxon>Eukaryota</taxon>
        <taxon>Fungi</taxon>
        <taxon>Dikarya</taxon>
        <taxon>Basidiomycota</taxon>
        <taxon>Agaricomycotina</taxon>
        <taxon>Agaricomycetes</taxon>
        <taxon>Agaricomycetidae</taxon>
        <taxon>Agaricales</taxon>
        <taxon>Agaricineae</taxon>
        <taxon>Strophariaceae</taxon>
        <taxon>Hypholoma</taxon>
    </lineage>
</organism>
<proteinExistence type="predicted"/>
<accession>A0A0D2MIM0</accession>
<sequence>MEMQDGGIPTHPLFNDPSADIVVESSDGTRFRLHRKNIKVHTGSAFLGGLYCSSVDDPDITCLSEPGDVLEIVFQFLYPQKHPDLGAVTESESVVAIADAVGKYEIYGAMNACEIRLRPFLSDHPTEIFTYAFKNRNQELLNKTALILSRFPLHERLENLPPQCSLPWVNYQKTWTAVFDAIRTYIRTLLQGTGPGPTALCICTNRFSYNSKGICGGCYDFLRVWVLNLEKTHRFAELGTKIASSLTPVPIGQGLTNGCPHLPAVAKHSQTLIKKIPPFVSFLDCSEKKEFCQ</sequence>
<dbReference type="OrthoDB" id="3184970at2759"/>
<evidence type="ECO:0008006" key="3">
    <source>
        <dbReference type="Google" id="ProtNLM"/>
    </source>
</evidence>
<name>A0A0D2MIM0_HYPSF</name>